<dbReference type="GO" id="GO:0031344">
    <property type="term" value="P:regulation of cell projection organization"/>
    <property type="evidence" value="ECO:0007669"/>
    <property type="project" value="TreeGrafter"/>
</dbReference>
<reference evidence="1" key="1">
    <citation type="journal article" date="2023" name="DNA Res.">
        <title>Chromosome-level genome assembly of Phrynocephalus forsythii using third-generation DNA sequencing and Hi-C analysis.</title>
        <authorList>
            <person name="Qi Y."/>
            <person name="Zhao W."/>
            <person name="Zhao Y."/>
            <person name="Niu C."/>
            <person name="Cao S."/>
            <person name="Zhang Y."/>
        </authorList>
    </citation>
    <scope>NUCLEOTIDE SEQUENCE</scope>
    <source>
        <tissue evidence="1">Muscle</tissue>
    </source>
</reference>
<dbReference type="InterPro" id="IPR033602">
    <property type="entry name" value="CIMAP3"/>
</dbReference>
<organism evidence="1 2">
    <name type="scientific">Phrynocephalus forsythii</name>
    <dbReference type="NCBI Taxonomy" id="171643"/>
    <lineage>
        <taxon>Eukaryota</taxon>
        <taxon>Metazoa</taxon>
        <taxon>Chordata</taxon>
        <taxon>Craniata</taxon>
        <taxon>Vertebrata</taxon>
        <taxon>Euteleostomi</taxon>
        <taxon>Lepidosauria</taxon>
        <taxon>Squamata</taxon>
        <taxon>Bifurcata</taxon>
        <taxon>Unidentata</taxon>
        <taxon>Episquamata</taxon>
        <taxon>Toxicofera</taxon>
        <taxon>Iguania</taxon>
        <taxon>Acrodonta</taxon>
        <taxon>Agamidae</taxon>
        <taxon>Agaminae</taxon>
        <taxon>Phrynocephalus</taxon>
    </lineage>
</organism>
<evidence type="ECO:0008006" key="3">
    <source>
        <dbReference type="Google" id="ProtNLM"/>
    </source>
</evidence>
<dbReference type="InterPro" id="IPR010736">
    <property type="entry name" value="SHIPPO-rpt"/>
</dbReference>
<keyword evidence="2" id="KW-1185">Reference proteome</keyword>
<evidence type="ECO:0000313" key="1">
    <source>
        <dbReference type="EMBL" id="KAJ7332999.1"/>
    </source>
</evidence>
<dbReference type="PANTHER" id="PTHR31508">
    <property type="entry name" value="PROTEIN PITCHFORK"/>
    <property type="match status" value="1"/>
</dbReference>
<dbReference type="Proteomes" id="UP001142489">
    <property type="component" value="Unassembled WGS sequence"/>
</dbReference>
<protein>
    <recommendedName>
        <fullName evidence="3">Protein pitchfork</fullName>
    </recommendedName>
</protein>
<dbReference type="AlphaFoldDB" id="A0A9Q1B479"/>
<evidence type="ECO:0000313" key="2">
    <source>
        <dbReference type="Proteomes" id="UP001142489"/>
    </source>
</evidence>
<dbReference type="OrthoDB" id="8189408at2759"/>
<comment type="caution">
    <text evidence="1">The sequence shown here is derived from an EMBL/GenBank/DDBJ whole genome shotgun (WGS) entry which is preliminary data.</text>
</comment>
<sequence length="249" mass="28633">MPKQRNSAFAAVDPARPSFHFSKMPQAAVSEYPWQQQGAAHTKSVLGMLSAQRQLTWELTAAQKRNSFGSCQEKRIFPFSHAPDRLGNEYVPVKGDPNRGPGMYNNAERNTILYHLSHRPESTKGYALGARTSPRFGQTTKHVVPDPTMYQTLWVKDHRHKSASYAPFQSYVPRFSVQHLDKEFFPGPGTYDPEKMPHRHVTWPGMFGSPNWSLVPRPVKRTLKTELLSDKEFRKNRNLVAYLRLYYND</sequence>
<gene>
    <name evidence="1" type="ORF">JRQ81_015179</name>
</gene>
<dbReference type="PANTHER" id="PTHR31508:SF2">
    <property type="entry name" value="PROTEIN PITCHFORK"/>
    <property type="match status" value="1"/>
</dbReference>
<dbReference type="EMBL" id="JAPFRF010000005">
    <property type="protein sequence ID" value="KAJ7332999.1"/>
    <property type="molecule type" value="Genomic_DNA"/>
</dbReference>
<dbReference type="GO" id="GO:0008092">
    <property type="term" value="F:cytoskeletal protein binding"/>
    <property type="evidence" value="ECO:0007669"/>
    <property type="project" value="TreeGrafter"/>
</dbReference>
<accession>A0A9Q1B479</accession>
<dbReference type="Pfam" id="PF07004">
    <property type="entry name" value="SHIPPO-rpt"/>
    <property type="match status" value="2"/>
</dbReference>
<proteinExistence type="predicted"/>
<name>A0A9Q1B479_9SAUR</name>